<dbReference type="GO" id="GO:0019346">
    <property type="term" value="P:transsulfuration"/>
    <property type="evidence" value="ECO:0007669"/>
    <property type="project" value="InterPro"/>
</dbReference>
<dbReference type="GO" id="GO:0005737">
    <property type="term" value="C:cytoplasm"/>
    <property type="evidence" value="ECO:0007669"/>
    <property type="project" value="TreeGrafter"/>
</dbReference>
<gene>
    <name evidence="3 6" type="primary">metZ</name>
    <name evidence="6" type="ORF">HUK65_06700</name>
</gene>
<comment type="similarity">
    <text evidence="3">Belongs to the trans-sulfuration enzymes family. MetZ subfamily.</text>
</comment>
<feature type="modified residue" description="N6-(pyridoxal phosphate)lysine" evidence="3 4">
    <location>
        <position position="212"/>
    </location>
</feature>
<comment type="caution">
    <text evidence="6">The sequence shown here is derived from an EMBL/GenBank/DDBJ whole genome shotgun (WGS) entry which is preliminary data.</text>
</comment>
<dbReference type="CDD" id="cd00614">
    <property type="entry name" value="CGS_like"/>
    <property type="match status" value="1"/>
</dbReference>
<keyword evidence="3" id="KW-0486">Methionine biosynthesis</keyword>
<reference evidence="6 7" key="1">
    <citation type="journal article" date="2000" name="Arch. Microbiol.">
        <title>Rhodobaca bogoriensis gen. nov. and sp. nov., an alkaliphilic purple nonsulfur bacterium from African Rift Valley soda lakes.</title>
        <authorList>
            <person name="Milford A.D."/>
            <person name="Achenbach L.A."/>
            <person name="Jung D.O."/>
            <person name="Madigan M.T."/>
        </authorList>
    </citation>
    <scope>NUCLEOTIDE SEQUENCE [LARGE SCALE GENOMIC DNA]</scope>
    <source>
        <strain evidence="6 7">2376</strain>
    </source>
</reference>
<comment type="pathway">
    <text evidence="3">Amino-acid biosynthesis; L-methionine biosynthesis via de novo pathway; L-homocysteine from O-succinyl-L-homoserine: step 1/1.</text>
</comment>
<dbReference type="Gene3D" id="3.40.640.10">
    <property type="entry name" value="Type I PLP-dependent aspartate aminotransferase-like (Major domain)"/>
    <property type="match status" value="1"/>
</dbReference>
<keyword evidence="2 3" id="KW-0663">Pyridoxal phosphate</keyword>
<dbReference type="InterPro" id="IPR006234">
    <property type="entry name" value="O-succ-hSer_sulfhydrylase"/>
</dbReference>
<dbReference type="EC" id="2.5.1.-" evidence="3"/>
<comment type="catalytic activity">
    <reaction evidence="3">
        <text>O-succinyl-L-homoserine + hydrogen sulfide = L-homocysteine + succinate</text>
        <dbReference type="Rhea" id="RHEA:27826"/>
        <dbReference type="ChEBI" id="CHEBI:29919"/>
        <dbReference type="ChEBI" id="CHEBI:30031"/>
        <dbReference type="ChEBI" id="CHEBI:57661"/>
        <dbReference type="ChEBI" id="CHEBI:58199"/>
    </reaction>
</comment>
<dbReference type="GO" id="GO:0016846">
    <property type="term" value="F:carbon-sulfur lyase activity"/>
    <property type="evidence" value="ECO:0007669"/>
    <property type="project" value="TreeGrafter"/>
</dbReference>
<dbReference type="SUPFAM" id="SSF53383">
    <property type="entry name" value="PLP-dependent transferases"/>
    <property type="match status" value="1"/>
</dbReference>
<dbReference type="GO" id="GO:0016765">
    <property type="term" value="F:transferase activity, transferring alkyl or aryl (other than methyl) groups"/>
    <property type="evidence" value="ECO:0007669"/>
    <property type="project" value="UniProtKB-UniRule"/>
</dbReference>
<keyword evidence="7" id="KW-1185">Reference proteome</keyword>
<accession>A0A7Z0HYJ9</accession>
<evidence type="ECO:0000313" key="7">
    <source>
        <dbReference type="Proteomes" id="UP000529417"/>
    </source>
</evidence>
<dbReference type="Pfam" id="PF01053">
    <property type="entry name" value="Cys_Met_Meta_PP"/>
    <property type="match status" value="1"/>
</dbReference>
<dbReference type="GO" id="GO:0030170">
    <property type="term" value="F:pyridoxal phosphate binding"/>
    <property type="evidence" value="ECO:0007669"/>
    <property type="project" value="UniProtKB-UniRule"/>
</dbReference>
<dbReference type="PANTHER" id="PTHR11808">
    <property type="entry name" value="TRANS-SULFURATION ENZYME FAMILY MEMBER"/>
    <property type="match status" value="1"/>
</dbReference>
<comment type="cofactor">
    <cofactor evidence="1 3 5">
        <name>pyridoxal 5'-phosphate</name>
        <dbReference type="ChEBI" id="CHEBI:597326"/>
    </cofactor>
</comment>
<organism evidence="6 7">
    <name type="scientific">Rhabdonatronobacter sediminivivens</name>
    <dbReference type="NCBI Taxonomy" id="2743469"/>
    <lineage>
        <taxon>Bacteria</taxon>
        <taxon>Pseudomonadati</taxon>
        <taxon>Pseudomonadota</taxon>
        <taxon>Alphaproteobacteria</taxon>
        <taxon>Rhodobacterales</taxon>
        <taxon>Paracoccaceae</taxon>
        <taxon>Rhabdonatronobacter</taxon>
    </lineage>
</organism>
<dbReference type="InterPro" id="IPR015421">
    <property type="entry name" value="PyrdxlP-dep_Trfase_major"/>
</dbReference>
<evidence type="ECO:0000256" key="3">
    <source>
        <dbReference type="HAMAP-Rule" id="MF_02056"/>
    </source>
</evidence>
<evidence type="ECO:0000256" key="5">
    <source>
        <dbReference type="RuleBase" id="RU362118"/>
    </source>
</evidence>
<evidence type="ECO:0000256" key="4">
    <source>
        <dbReference type="PIRSR" id="PIRSR001434-2"/>
    </source>
</evidence>
<dbReference type="FunFam" id="3.40.640.10:FF:000046">
    <property type="entry name" value="Cystathionine gamma-lyase"/>
    <property type="match status" value="1"/>
</dbReference>
<comment type="subunit">
    <text evidence="3">Homotetramer.</text>
</comment>
<protein>
    <recommendedName>
        <fullName evidence="3">O-succinylhomoserine sulfhydrylase</fullName>
        <shortName evidence="3">OSH sulfhydrylase</shortName>
        <shortName evidence="3">OSHS sulfhydrylase</shortName>
        <ecNumber evidence="3">2.5.1.-</ecNumber>
    </recommendedName>
</protein>
<dbReference type="Proteomes" id="UP000529417">
    <property type="component" value="Unassembled WGS sequence"/>
</dbReference>
<dbReference type="Gene3D" id="3.90.1150.10">
    <property type="entry name" value="Aspartate Aminotransferase, domain 1"/>
    <property type="match status" value="1"/>
</dbReference>
<dbReference type="HAMAP" id="MF_02056">
    <property type="entry name" value="MetZ"/>
    <property type="match status" value="1"/>
</dbReference>
<dbReference type="GO" id="GO:0071266">
    <property type="term" value="P:'de novo' L-methionine biosynthetic process"/>
    <property type="evidence" value="ECO:0007669"/>
    <property type="project" value="UniProtKB-UniRule"/>
</dbReference>
<keyword evidence="3" id="KW-0808">Transferase</keyword>
<dbReference type="FunFam" id="3.90.1150.10:FF:000033">
    <property type="entry name" value="Cystathionine gamma-synthase"/>
    <property type="match status" value="1"/>
</dbReference>
<dbReference type="InterPro" id="IPR000277">
    <property type="entry name" value="Cys/Met-Metab_PyrdxlP-dep_enz"/>
</dbReference>
<dbReference type="NCBIfam" id="TIGR01325">
    <property type="entry name" value="O_suc_HS_sulf"/>
    <property type="match status" value="1"/>
</dbReference>
<dbReference type="GO" id="GO:0071268">
    <property type="term" value="P:homocysteine biosynthetic process"/>
    <property type="evidence" value="ECO:0007669"/>
    <property type="project" value="InterPro"/>
</dbReference>
<comment type="function">
    <text evidence="3">Catalyzes the formation of L-homocysteine from O-succinyl-L-homoserine (OSHS) and hydrogen sulfide.</text>
</comment>
<dbReference type="PIRSF" id="PIRSF001434">
    <property type="entry name" value="CGS"/>
    <property type="match status" value="1"/>
</dbReference>
<dbReference type="EMBL" id="JACBXS010000010">
    <property type="protein sequence ID" value="NYS24678.1"/>
    <property type="molecule type" value="Genomic_DNA"/>
</dbReference>
<name>A0A7Z0HYJ9_9RHOB</name>
<sequence>MQDHGQQGWGRRTRMVHHGARRSQYGEVAEALYLTQGFVYPDAASAEARFLETGPDEFIYARYGNPTVAVFEDRIAALEGTEDAFATASGMAAVSGALMSMLRAGDRVVAARALFGSCHYVLDQVLRRYGVEVVFVDGTDLAQWEAALQGGAQAVFLETVSNPTLEVIDLDAVGRLAHAAGALVVVDNVFATPVFSRAVALGADVVIYSATKHIDGQGRCLGGVICGTRDFIRNTVEPYMKHTGGAISPFNAWVMANGLQTLDLRVRAQTASAQRIAEVLEGHPALSRVIYPGLPGHPQHAIAGAQMDGYGTMLALEVRGGKAAAFRVLDALRIAVISNNLGDARSIATHPATTTHQRLSDADKAALGITPGLIRFSVGLEDAADLIDDLQAALAMI</sequence>
<dbReference type="RefSeq" id="WP_179905381.1">
    <property type="nucleotide sequence ID" value="NZ_JACBXS010000010.1"/>
</dbReference>
<evidence type="ECO:0000256" key="1">
    <source>
        <dbReference type="ARBA" id="ARBA00001933"/>
    </source>
</evidence>
<dbReference type="PANTHER" id="PTHR11808:SF80">
    <property type="entry name" value="CYSTATHIONINE GAMMA-LYASE"/>
    <property type="match status" value="1"/>
</dbReference>
<dbReference type="InterPro" id="IPR015422">
    <property type="entry name" value="PyrdxlP-dep_Trfase_small"/>
</dbReference>
<evidence type="ECO:0000256" key="2">
    <source>
        <dbReference type="ARBA" id="ARBA00022898"/>
    </source>
</evidence>
<dbReference type="UniPathway" id="UPA00051">
    <property type="reaction ID" value="UER00449"/>
</dbReference>
<keyword evidence="3" id="KW-0028">Amino-acid biosynthesis</keyword>
<proteinExistence type="inferred from homology"/>
<dbReference type="AlphaFoldDB" id="A0A7Z0HYJ9"/>
<dbReference type="InterPro" id="IPR015424">
    <property type="entry name" value="PyrdxlP-dep_Trfase"/>
</dbReference>
<evidence type="ECO:0000313" key="6">
    <source>
        <dbReference type="EMBL" id="NYS24678.1"/>
    </source>
</evidence>